<feature type="domain" description="Glycogen debranching enzyme C-terminal" evidence="1">
    <location>
        <begin position="1597"/>
        <end position="1704"/>
    </location>
</feature>
<dbReference type="EMBL" id="VDLU01000002">
    <property type="protein sequence ID" value="TNJ28796.1"/>
    <property type="molecule type" value="Genomic_DNA"/>
</dbReference>
<dbReference type="Pfam" id="PF14701">
    <property type="entry name" value="hDGE_amylase"/>
    <property type="match status" value="2"/>
</dbReference>
<dbReference type="InterPro" id="IPR010401">
    <property type="entry name" value="AGL/Gdb1"/>
</dbReference>
<organism evidence="4 5">
    <name type="scientific">Giardia muris</name>
    <dbReference type="NCBI Taxonomy" id="5742"/>
    <lineage>
        <taxon>Eukaryota</taxon>
        <taxon>Metamonada</taxon>
        <taxon>Diplomonadida</taxon>
        <taxon>Hexamitidae</taxon>
        <taxon>Giardiinae</taxon>
        <taxon>Giardia</taxon>
    </lineage>
</organism>
<dbReference type="InterPro" id="IPR032792">
    <property type="entry name" value="AGL_glucanoTrfase"/>
</dbReference>
<evidence type="ECO:0000313" key="5">
    <source>
        <dbReference type="Proteomes" id="UP000315496"/>
    </source>
</evidence>
<dbReference type="PANTHER" id="PTHR10569:SF2">
    <property type="entry name" value="GLYCOGEN DEBRANCHING ENZYME"/>
    <property type="match status" value="1"/>
</dbReference>
<protein>
    <submittedName>
        <fullName evidence="4">Amylo-alpha-1,6-glucosidase</fullName>
    </submittedName>
</protein>
<dbReference type="Proteomes" id="UP000315496">
    <property type="component" value="Chromosome 2"/>
</dbReference>
<dbReference type="SUPFAM" id="SSF48208">
    <property type="entry name" value="Six-hairpin glycosidases"/>
    <property type="match status" value="2"/>
</dbReference>
<sequence length="1716" mass="192955">MSTLIVRIDETGRKLHPEVPIFLTAAQVSRLRVVVEGGDFMELGAFRETYRLLIAATHLRERCELSFEQRGTELSCDVDVSTLSPGLYVFSLRNVTGRIVINDLVLSRQNDFYVTVNPPIADEGISMCTVYTHALGPLKEWGETIGPLIDGGMCNMIHFTPINKLGSSSSCYSLASWTAWQPSVQSEEHLKRFTTEHLYAKGAHAMYDIVLNHISPDAPMLQQLRSASFNTADYAYLLPAALLDLHMRAIEAAVLRTGWDARGTGVVPPERFISRNKSFFPLLNLISPREREVLSLYNLRCCYWEADGQIGIKHDQASEFCHTLTTLVGRVFDALRLHEYELLDMEENSQEFVDRLSLLPSAKAREVLTFLYETVLPEYERFTIVTGTRKGARICFDRIFRRLGLTSAMTCSGRLRNNPDGSLDNSIICLNTGKGDSNVSCTFSDDEETPAPTLDKEANLKAVLDELAKQAQHDSHCEHCQGKEEDHLTTAELQEMFQYFFSAFERRVQERNVADRASILQAVGSGVWYRLFVDIKPAFKAFCFSDAPAFDIFLRGFQPIIDANDGDRRHHHLTAALETDPSAVLARVENGEIICSACNGWVMGTPYDFTRRVARAYLRCSVVTWGDCIKLAYYLPSGLPNKRLWTLATSYVRRCAEIFDSIRIDNAHSTDPRLLRHVINAARTVRQDIYVMLECFMGNAMAEARFLQEVGGNSVVNELINAASIGQLCETAVYGGEVIGRVRDTVRLRIPALMFDVTHDNIPPGSEYSLHERDNLLILSAVAAANCLGGMATTHLVGTGAIGKLCVAEKALYKELAASLPPRTVRYATCATLVKSILTELHCTIASGGYSQVYAQSHHDKLMTIERMHPTTGESYVFVLRPAFKYNNGGPLGEIGIDFLGTYSAPYVLYNPHQLPQTIEGLTPDHVPFPLQVQDANRFTVYFTDETFPRGSIFVFTKKTDAAYEGIMRLTVSDASVTTFRAAFQELNPFLQKCFLTQVAEDEGDYIQQAPYLFSNDRGYLLPSYSGFDGVRDALFVSDVSGPVAENIRCDNWLVDYIIARDEKYFQRHCVDAGEPVETRNRMRTALESFHAHVRLVKQVPMSLRPRCLRHIYAVYDQAINQAILFKEGFITKDSSLGKLTNLHEAVCYLYRASLTLIGFEPETANVDLRYVCLLLDILGQSEGFRGSSVLETLRDTIYDPNLRENNVSLCAGYPHFFRGLFRSWGRDSALAITGCMTIFPSRRLLARQILVTTFSLLRHGLLPNLQDSGRRPRYNARDAVWFMLSSLLDYIHYTKDVEILDQDIVRLFPSDSLDDYELVNGYYVLRDLINNYGSEITSRYVMPLKHVILEILTRHLRGISFREWNAGPAIDEQMRYEGFNVDVHVDEATGLIVGGNPSNCGTWMDKMGSCDWINKGCPGSSRHGANVEINLCCLVVLKAIIANPAAFGVVNAPAKVAGLKTITMEELRAWELKLEGSLNDEFLSRVEHRPSRARMLRDTITPDLLTRFEKVKDQKLLKMAPLDPQATYFRPNYFIGLSFSKDEKALAKQFTKEIEDGLRELHTATMEHKYLVTARREAEAGNHGFAARDPVPWHMVGMRTIHHLDSAFRTYYDMNDRSSYETAGGLCYHNGPAWPHVYARAITSAILSGYKEPEHLFINLIHFLGRHSNVNGSFKSIPELQQGDGTFCSASCTNQAWAVGGFLEALYLLLQGRTS</sequence>
<dbReference type="Pfam" id="PF06202">
    <property type="entry name" value="GDE_C"/>
    <property type="match status" value="2"/>
</dbReference>
<accession>A0A4Z1SSC2</accession>
<keyword evidence="5" id="KW-1185">Reference proteome</keyword>
<feature type="domain" description="Glycogen debranching enzyme glucanotransferase" evidence="2">
    <location>
        <begin position="122"/>
        <end position="254"/>
    </location>
</feature>
<feature type="domain" description="Glycogen debranching enzyme glucanotransferase" evidence="2">
    <location>
        <begin position="590"/>
        <end position="690"/>
    </location>
</feature>
<dbReference type="Pfam" id="PF14702">
    <property type="entry name" value="hGDE_central"/>
    <property type="match status" value="1"/>
</dbReference>
<dbReference type="OrthoDB" id="10248904at2759"/>
<dbReference type="InterPro" id="IPR032790">
    <property type="entry name" value="GDE_C"/>
</dbReference>
<dbReference type="VEuPathDB" id="GiardiaDB:GMRT_15613"/>
<name>A0A4Z1SSC2_GIAMU</name>
<dbReference type="SUPFAM" id="SSF51445">
    <property type="entry name" value="(Trans)glycosidases"/>
    <property type="match status" value="1"/>
</dbReference>
<comment type="caution">
    <text evidence="4">The sequence shown here is derived from an EMBL/GenBank/DDBJ whole genome shotgun (WGS) entry which is preliminary data.</text>
</comment>
<dbReference type="PANTHER" id="PTHR10569">
    <property type="entry name" value="GLYCOGEN DEBRANCHING ENZYME"/>
    <property type="match status" value="1"/>
</dbReference>
<evidence type="ECO:0000259" key="1">
    <source>
        <dbReference type="Pfam" id="PF06202"/>
    </source>
</evidence>
<evidence type="ECO:0000313" key="4">
    <source>
        <dbReference type="EMBL" id="TNJ28796.1"/>
    </source>
</evidence>
<gene>
    <name evidence="4" type="ORF">GMRT_15613</name>
</gene>
<feature type="domain" description="Glycogen debranching enzyme central" evidence="3">
    <location>
        <begin position="834"/>
        <end position="1061"/>
    </location>
</feature>
<evidence type="ECO:0000259" key="3">
    <source>
        <dbReference type="Pfam" id="PF14702"/>
    </source>
</evidence>
<dbReference type="GO" id="GO:0004135">
    <property type="term" value="F:amylo-alpha-1,6-glucosidase activity"/>
    <property type="evidence" value="ECO:0007669"/>
    <property type="project" value="InterPro"/>
</dbReference>
<reference evidence="4 5" key="1">
    <citation type="submission" date="2019-05" db="EMBL/GenBank/DDBJ databases">
        <title>The compact genome of Giardia muris reveals important steps in the evolution of intestinal protozoan parasites.</title>
        <authorList>
            <person name="Xu F."/>
            <person name="Jimenez-Gonzalez A."/>
            <person name="Einarsson E."/>
            <person name="Astvaldsson A."/>
            <person name="Peirasmaki D."/>
            <person name="Eckmann L."/>
            <person name="Andersson J.O."/>
            <person name="Svard S.G."/>
            <person name="Jerlstrom-Hultqvist J."/>
        </authorList>
    </citation>
    <scope>NUCLEOTIDE SEQUENCE [LARGE SCALE GENOMIC DNA]</scope>
    <source>
        <strain evidence="4 5">Roberts-Thomson</strain>
    </source>
</reference>
<dbReference type="InterPro" id="IPR032788">
    <property type="entry name" value="AGL_central"/>
</dbReference>
<dbReference type="InterPro" id="IPR008928">
    <property type="entry name" value="6-hairpin_glycosidase_sf"/>
</dbReference>
<dbReference type="Gene3D" id="3.20.20.80">
    <property type="entry name" value="Glycosidases"/>
    <property type="match status" value="1"/>
</dbReference>
<proteinExistence type="predicted"/>
<dbReference type="GO" id="GO:0005980">
    <property type="term" value="P:glycogen catabolic process"/>
    <property type="evidence" value="ECO:0007669"/>
    <property type="project" value="InterPro"/>
</dbReference>
<dbReference type="GO" id="GO:0004134">
    <property type="term" value="F:4-alpha-glucanotransferase activity"/>
    <property type="evidence" value="ECO:0007669"/>
    <property type="project" value="InterPro"/>
</dbReference>
<dbReference type="InterPro" id="IPR017853">
    <property type="entry name" value="GH"/>
</dbReference>
<feature type="domain" description="Glycogen debranching enzyme C-terminal" evidence="1">
    <location>
        <begin position="1204"/>
        <end position="1542"/>
    </location>
</feature>
<evidence type="ECO:0000259" key="2">
    <source>
        <dbReference type="Pfam" id="PF14701"/>
    </source>
</evidence>